<name>A0ABY4T5L0_9GAMM</name>
<reference evidence="4" key="1">
    <citation type="submission" date="2020-10" db="EMBL/GenBank/DDBJ databases">
        <title>Whole-genome sequence of Luteibacter sp. EIF3.</title>
        <authorList>
            <person name="Friedrich I."/>
            <person name="Hertel R."/>
            <person name="Daniel R."/>
        </authorList>
    </citation>
    <scope>NUCLEOTIDE SEQUENCE</scope>
    <source>
        <strain evidence="4">EIF3</strain>
    </source>
</reference>
<feature type="domain" description="CBS" evidence="3">
    <location>
        <begin position="6"/>
        <end position="65"/>
    </location>
</feature>
<protein>
    <submittedName>
        <fullName evidence="4">CBS domain-containing protein</fullName>
    </submittedName>
</protein>
<dbReference type="InterPro" id="IPR051257">
    <property type="entry name" value="Diverse_CBS-Domain"/>
</dbReference>
<feature type="domain" description="CBS" evidence="3">
    <location>
        <begin position="74"/>
        <end position="131"/>
    </location>
</feature>
<dbReference type="PANTHER" id="PTHR43080">
    <property type="entry name" value="CBS DOMAIN-CONTAINING PROTEIN CBSX3, MITOCHONDRIAL"/>
    <property type="match status" value="1"/>
</dbReference>
<sequence>MKAIEIGRQRVPTVESGTPVAEVARLMQKHQASCLVVVAEASMKPLGVISERDLVLRALAPGADFVHMTAASIMSTPAIVCHADASLADIVQAMAGGGVAHLPLVDDERRLVGIVSATDVTAAVTELLGQLAKALATDALSDRPYA</sequence>
<evidence type="ECO:0000256" key="1">
    <source>
        <dbReference type="ARBA" id="ARBA00023122"/>
    </source>
</evidence>
<dbReference type="EMBL" id="CP063231">
    <property type="protein sequence ID" value="URL60198.1"/>
    <property type="molecule type" value="Genomic_DNA"/>
</dbReference>
<dbReference type="RefSeq" id="WP_250340652.1">
    <property type="nucleotide sequence ID" value="NZ_CP063231.1"/>
</dbReference>
<organism evidence="4 5">
    <name type="scientific">Luteibacter flocculans</name>
    <dbReference type="NCBI Taxonomy" id="2780091"/>
    <lineage>
        <taxon>Bacteria</taxon>
        <taxon>Pseudomonadati</taxon>
        <taxon>Pseudomonadota</taxon>
        <taxon>Gammaproteobacteria</taxon>
        <taxon>Lysobacterales</taxon>
        <taxon>Rhodanobacteraceae</taxon>
        <taxon>Luteibacter</taxon>
    </lineage>
</organism>
<keyword evidence="1 2" id="KW-0129">CBS domain</keyword>
<keyword evidence="5" id="KW-1185">Reference proteome</keyword>
<evidence type="ECO:0000313" key="5">
    <source>
        <dbReference type="Proteomes" id="UP001056681"/>
    </source>
</evidence>
<evidence type="ECO:0000313" key="4">
    <source>
        <dbReference type="EMBL" id="URL60198.1"/>
    </source>
</evidence>
<dbReference type="PANTHER" id="PTHR43080:SF29">
    <property type="entry name" value="OS02G0818000 PROTEIN"/>
    <property type="match status" value="1"/>
</dbReference>
<dbReference type="SUPFAM" id="SSF54631">
    <property type="entry name" value="CBS-domain pair"/>
    <property type="match status" value="1"/>
</dbReference>
<dbReference type="Proteomes" id="UP001056681">
    <property type="component" value="Chromosome"/>
</dbReference>
<dbReference type="PROSITE" id="PS51371">
    <property type="entry name" value="CBS"/>
    <property type="match status" value="2"/>
</dbReference>
<accession>A0ABY4T5L0</accession>
<dbReference type="SMART" id="SM00116">
    <property type="entry name" value="CBS"/>
    <property type="match status" value="2"/>
</dbReference>
<evidence type="ECO:0000259" key="3">
    <source>
        <dbReference type="PROSITE" id="PS51371"/>
    </source>
</evidence>
<proteinExistence type="predicted"/>
<dbReference type="InterPro" id="IPR000644">
    <property type="entry name" value="CBS_dom"/>
</dbReference>
<dbReference type="InterPro" id="IPR046342">
    <property type="entry name" value="CBS_dom_sf"/>
</dbReference>
<dbReference type="Gene3D" id="3.10.580.10">
    <property type="entry name" value="CBS-domain"/>
    <property type="match status" value="1"/>
</dbReference>
<dbReference type="Pfam" id="PF00571">
    <property type="entry name" value="CBS"/>
    <property type="match status" value="2"/>
</dbReference>
<evidence type="ECO:0000256" key="2">
    <source>
        <dbReference type="PROSITE-ProRule" id="PRU00703"/>
    </source>
</evidence>
<gene>
    <name evidence="4" type="ORF">IM816_09030</name>
</gene>